<dbReference type="eggNOG" id="COG0815">
    <property type="taxonomic scope" value="Bacteria"/>
</dbReference>
<dbReference type="InterPro" id="IPR036526">
    <property type="entry name" value="C-N_Hydrolase_sf"/>
</dbReference>
<comment type="subcellular location">
    <subcellularLocation>
        <location evidence="1 9">Cell membrane</location>
        <topology evidence="1 9">Multi-pass membrane protein</topology>
    </subcellularLocation>
</comment>
<keyword evidence="5 9" id="KW-0812">Transmembrane</keyword>
<dbReference type="EC" id="2.3.1.269" evidence="9"/>
<evidence type="ECO:0000313" key="11">
    <source>
        <dbReference type="EMBL" id="KEZ78927.1"/>
    </source>
</evidence>
<keyword evidence="4 9" id="KW-0808">Transferase</keyword>
<dbReference type="EMBL" id="APNK01000002">
    <property type="protein sequence ID" value="KEZ78927.1"/>
    <property type="molecule type" value="Genomic_DNA"/>
</dbReference>
<dbReference type="Pfam" id="PF20154">
    <property type="entry name" value="LNT_N"/>
    <property type="match status" value="1"/>
</dbReference>
<dbReference type="PANTHER" id="PTHR38686">
    <property type="entry name" value="APOLIPOPROTEIN N-ACYLTRANSFERASE"/>
    <property type="match status" value="1"/>
</dbReference>
<evidence type="ECO:0000256" key="4">
    <source>
        <dbReference type="ARBA" id="ARBA00022679"/>
    </source>
</evidence>
<keyword evidence="11" id="KW-0449">Lipoprotein</keyword>
<reference evidence="11 12" key="1">
    <citation type="submission" date="2013-03" db="EMBL/GenBank/DDBJ databases">
        <title>Salinisphaera hydrothermalis C41B8 Genome Sequencing.</title>
        <authorList>
            <person name="Li C."/>
            <person name="Lai Q."/>
            <person name="Shao Z."/>
        </authorList>
    </citation>
    <scope>NUCLEOTIDE SEQUENCE [LARGE SCALE GENOMIC DNA]</scope>
    <source>
        <strain evidence="11 12">C41B8</strain>
    </source>
</reference>
<feature type="transmembrane region" description="Helical" evidence="9">
    <location>
        <begin position="133"/>
        <end position="152"/>
    </location>
</feature>
<feature type="transmembrane region" description="Helical" evidence="9">
    <location>
        <begin position="172"/>
        <end position="198"/>
    </location>
</feature>
<dbReference type="Gene3D" id="3.60.110.10">
    <property type="entry name" value="Carbon-nitrogen hydrolase"/>
    <property type="match status" value="1"/>
</dbReference>
<dbReference type="InterPro" id="IPR045378">
    <property type="entry name" value="LNT_N"/>
</dbReference>
<feature type="transmembrane region" description="Helical" evidence="9">
    <location>
        <begin position="12"/>
        <end position="37"/>
    </location>
</feature>
<feature type="domain" description="CN hydrolase" evidence="10">
    <location>
        <begin position="239"/>
        <end position="474"/>
    </location>
</feature>
<dbReference type="PROSITE" id="PS50263">
    <property type="entry name" value="CN_HYDROLASE"/>
    <property type="match status" value="1"/>
</dbReference>
<dbReference type="HAMAP" id="MF_01148">
    <property type="entry name" value="Lnt"/>
    <property type="match status" value="1"/>
</dbReference>
<name>A0A084IQE3_SALHC</name>
<accession>A0A084IQE3</accession>
<dbReference type="InterPro" id="IPR004563">
    <property type="entry name" value="Apolipo_AcylTrfase"/>
</dbReference>
<dbReference type="InterPro" id="IPR003010">
    <property type="entry name" value="C-N_Hydrolase"/>
</dbReference>
<evidence type="ECO:0000259" key="10">
    <source>
        <dbReference type="PROSITE" id="PS50263"/>
    </source>
</evidence>
<dbReference type="SUPFAM" id="SSF56317">
    <property type="entry name" value="Carbon-nitrogen hydrolase"/>
    <property type="match status" value="1"/>
</dbReference>
<feature type="transmembrane region" description="Helical" evidence="9">
    <location>
        <begin position="205"/>
        <end position="222"/>
    </location>
</feature>
<dbReference type="CDD" id="cd07571">
    <property type="entry name" value="ALP_N-acyl_transferase"/>
    <property type="match status" value="1"/>
</dbReference>
<keyword evidence="12" id="KW-1185">Reference proteome</keyword>
<comment type="similarity">
    <text evidence="2 9">Belongs to the CN hydrolase family. Apolipoprotein N-acyltransferase subfamily.</text>
</comment>
<dbReference type="GO" id="GO:0016410">
    <property type="term" value="F:N-acyltransferase activity"/>
    <property type="evidence" value="ECO:0007669"/>
    <property type="project" value="UniProtKB-UniRule"/>
</dbReference>
<organism evidence="11 12">
    <name type="scientific">Salinisphaera hydrothermalis (strain C41B8)</name>
    <dbReference type="NCBI Taxonomy" id="1304275"/>
    <lineage>
        <taxon>Bacteria</taxon>
        <taxon>Pseudomonadati</taxon>
        <taxon>Pseudomonadota</taxon>
        <taxon>Gammaproteobacteria</taxon>
        <taxon>Salinisphaerales</taxon>
        <taxon>Salinisphaeraceae</taxon>
        <taxon>Salinisphaera</taxon>
    </lineage>
</organism>
<dbReference type="GO" id="GO:0042158">
    <property type="term" value="P:lipoprotein biosynthetic process"/>
    <property type="evidence" value="ECO:0007669"/>
    <property type="project" value="UniProtKB-UniRule"/>
</dbReference>
<keyword evidence="6 9" id="KW-1133">Transmembrane helix</keyword>
<comment type="caution">
    <text evidence="11">The sequence shown here is derived from an EMBL/GenBank/DDBJ whole genome shotgun (WGS) entry which is preliminary data.</text>
</comment>
<gene>
    <name evidence="9" type="primary">lnt</name>
    <name evidence="11" type="ORF">C41B8_02317</name>
</gene>
<evidence type="ECO:0000256" key="9">
    <source>
        <dbReference type="HAMAP-Rule" id="MF_01148"/>
    </source>
</evidence>
<dbReference type="STRING" id="1304275.C41B8_02317"/>
<protein>
    <recommendedName>
        <fullName evidence="9">Apolipoprotein N-acyltransferase</fullName>
        <shortName evidence="9">ALP N-acyltransferase</shortName>
        <ecNumber evidence="9">2.3.1.269</ecNumber>
    </recommendedName>
</protein>
<evidence type="ECO:0000256" key="5">
    <source>
        <dbReference type="ARBA" id="ARBA00022692"/>
    </source>
</evidence>
<evidence type="ECO:0000256" key="8">
    <source>
        <dbReference type="ARBA" id="ARBA00023315"/>
    </source>
</evidence>
<feature type="transmembrane region" description="Helical" evidence="9">
    <location>
        <begin position="43"/>
        <end position="60"/>
    </location>
</feature>
<feature type="transmembrane region" description="Helical" evidence="9">
    <location>
        <begin position="99"/>
        <end position="121"/>
    </location>
</feature>
<keyword evidence="3 9" id="KW-1003">Cell membrane</keyword>
<evidence type="ECO:0000256" key="2">
    <source>
        <dbReference type="ARBA" id="ARBA00010065"/>
    </source>
</evidence>
<proteinExistence type="inferred from homology"/>
<dbReference type="NCBIfam" id="TIGR00546">
    <property type="entry name" value="lnt"/>
    <property type="match status" value="1"/>
</dbReference>
<evidence type="ECO:0000256" key="7">
    <source>
        <dbReference type="ARBA" id="ARBA00023136"/>
    </source>
</evidence>
<dbReference type="PANTHER" id="PTHR38686:SF1">
    <property type="entry name" value="APOLIPOPROTEIN N-ACYLTRANSFERASE"/>
    <property type="match status" value="1"/>
</dbReference>
<dbReference type="GO" id="GO:0005886">
    <property type="term" value="C:plasma membrane"/>
    <property type="evidence" value="ECO:0007669"/>
    <property type="project" value="UniProtKB-SubCell"/>
</dbReference>
<dbReference type="PATRIC" id="fig|1304275.5.peg.470"/>
<evidence type="ECO:0000256" key="6">
    <source>
        <dbReference type="ARBA" id="ARBA00022989"/>
    </source>
</evidence>
<comment type="function">
    <text evidence="9">Catalyzes the phospholipid dependent N-acylation of the N-terminal cysteine of apolipoprotein, the last step in lipoprotein maturation.</text>
</comment>
<keyword evidence="7 9" id="KW-0472">Membrane</keyword>
<evidence type="ECO:0000256" key="3">
    <source>
        <dbReference type="ARBA" id="ARBA00022475"/>
    </source>
</evidence>
<dbReference type="Pfam" id="PF00795">
    <property type="entry name" value="CN_hydrolase"/>
    <property type="match status" value="1"/>
</dbReference>
<dbReference type="Proteomes" id="UP000028302">
    <property type="component" value="Unassembled WGS sequence"/>
</dbReference>
<comment type="pathway">
    <text evidence="9">Protein modification; lipoprotein biosynthesis (N-acyl transfer).</text>
</comment>
<dbReference type="AlphaFoldDB" id="A0A084IQE3"/>
<comment type="catalytic activity">
    <reaction evidence="9">
        <text>N-terminal S-1,2-diacyl-sn-glyceryl-L-cysteinyl-[lipoprotein] + a glycerophospholipid = N-acyl-S-1,2-diacyl-sn-glyceryl-L-cysteinyl-[lipoprotein] + a 2-acyl-sn-glycero-3-phospholipid + H(+)</text>
        <dbReference type="Rhea" id="RHEA:48228"/>
        <dbReference type="Rhea" id="RHEA-COMP:14681"/>
        <dbReference type="Rhea" id="RHEA-COMP:14684"/>
        <dbReference type="ChEBI" id="CHEBI:15378"/>
        <dbReference type="ChEBI" id="CHEBI:136912"/>
        <dbReference type="ChEBI" id="CHEBI:140656"/>
        <dbReference type="ChEBI" id="CHEBI:140657"/>
        <dbReference type="ChEBI" id="CHEBI:140660"/>
        <dbReference type="EC" id="2.3.1.269"/>
    </reaction>
</comment>
<keyword evidence="8 9" id="KW-0012">Acyltransferase</keyword>
<evidence type="ECO:0000313" key="12">
    <source>
        <dbReference type="Proteomes" id="UP000028302"/>
    </source>
</evidence>
<evidence type="ECO:0000256" key="1">
    <source>
        <dbReference type="ARBA" id="ARBA00004651"/>
    </source>
</evidence>
<dbReference type="UniPathway" id="UPA00666"/>
<sequence length="513" mass="55779">MYKQASISHVSARNATVFSGMCAMYALALLAGAVLPLAFAPLGWYWLAVLSPAVLFLLAARLPKRQALWASYFFGLGYFGVGVSWVFISISRYGSGPVIAMLVTVGFVALLALFPWSAIFLVRTLCPRMGGFALWLGLPAAWVLSEWARLWFLTGFPWLFLGYSQIGTPFAAIAPVFGVLGVSFVVAVMAGALAWTALRFSLRRLAIASGALVALLLGASLLDREWTEPVAKPLSIALVQGNVEQDRKWKPEALAFTLGRYRALTQPYAGTDLIVWPETAVPAWFDQASEYLDRLQTRLGARGSTLILGIPVRTDQGQAYNAAVSLARPRRFYYKRHLVPFGEYVPLRGLVGPWLNILGAPLKDFSAGQQPRLLYASGVPIGALICFDVAFGAEVADLLPAAQLLVNLSNDAWFGDSLGPHQHLQIAQMRAIETGRPLLRSTNTGLTAVIDHNGQLLARAPQFEPTVLPAEVTPRTGSTPYVRWRDKPVLAFIGIALSVLVGVGRKGKRNSSR</sequence>
<feature type="transmembrane region" description="Helical" evidence="9">
    <location>
        <begin position="67"/>
        <end position="87"/>
    </location>
</feature>
<dbReference type="RefSeq" id="WP_084188391.1">
    <property type="nucleotide sequence ID" value="NZ_APNK01000002.1"/>
</dbReference>